<dbReference type="Proteomes" id="UP000054485">
    <property type="component" value="Unassembled WGS sequence"/>
</dbReference>
<sequence length="528" mass="58918">MPAPPIPHIPDELQKGVSVVVETKYGPVKGGRTTNGASVFLEVPYALPPVRFQDPKPLPPDYRYEDKDYIYETKHCVQPANDGQGAATAPVDRKGYGVPSEDPLYVNIACHSSSKPGANLPVKVYIHGGFLQFGSPHGLSCQSQYVAEIRKEIHINIGYRLSVLGFLACDEPKIDGNFGFKDQWLALQWISENIASFGGDPSNIQLSGLSAGAHAVHQILHHLSHLPAGQNSPFRSAHLQSNAMMTIPKTPLELRQSFQALCRTLNLDPNAPDVLETLRDPAKVPIKAMMKVIETDEVGVEHGTYRGCLDGNWIPTTPDPMTWQRSGGLARALREKGVKSISIGDLSEEWYLYAIAHPVQGPQDVFPNVLRYFPRPVVEKLVAMYRTLPSTATVEESMRHMGDILSDGQVHIPVRMFARDFQQAGFPILRYAIRWTPEQLRPKGWVTHATDRCFWALRVPSMNYPQTKKAIEWLDAFDKEIAALEQQGKPTHKLDEALTMQEDQSIVWAEDQRWAELMNIAKILPGES</sequence>
<reference evidence="5 6" key="1">
    <citation type="submission" date="2014-04" db="EMBL/GenBank/DDBJ databases">
        <authorList>
            <consortium name="DOE Joint Genome Institute"/>
            <person name="Kuo A."/>
            <person name="Ruytinx J."/>
            <person name="Rineau F."/>
            <person name="Colpaert J."/>
            <person name="Kohler A."/>
            <person name="Nagy L.G."/>
            <person name="Floudas D."/>
            <person name="Copeland A."/>
            <person name="Barry K.W."/>
            <person name="Cichocki N."/>
            <person name="Veneault-Fourrey C."/>
            <person name="LaButti K."/>
            <person name="Lindquist E.A."/>
            <person name="Lipzen A."/>
            <person name="Lundell T."/>
            <person name="Morin E."/>
            <person name="Murat C."/>
            <person name="Sun H."/>
            <person name="Tunlid A."/>
            <person name="Henrissat B."/>
            <person name="Grigoriev I.V."/>
            <person name="Hibbett D.S."/>
            <person name="Martin F."/>
            <person name="Nordberg H.P."/>
            <person name="Cantor M.N."/>
            <person name="Hua S.X."/>
        </authorList>
    </citation>
    <scope>NUCLEOTIDE SEQUENCE [LARGE SCALE GENOMIC DNA]</scope>
    <source>
        <strain evidence="5 6">UH-Slu-Lm8-n1</strain>
    </source>
</reference>
<evidence type="ECO:0000313" key="6">
    <source>
        <dbReference type="Proteomes" id="UP000054485"/>
    </source>
</evidence>
<evidence type="ECO:0000256" key="2">
    <source>
        <dbReference type="ARBA" id="ARBA00022801"/>
    </source>
</evidence>
<name>A0A0D0AV85_9AGAM</name>
<dbReference type="InterPro" id="IPR029058">
    <property type="entry name" value="AB_hydrolase_fold"/>
</dbReference>
<organism evidence="5 6">
    <name type="scientific">Suillus luteus UH-Slu-Lm8-n1</name>
    <dbReference type="NCBI Taxonomy" id="930992"/>
    <lineage>
        <taxon>Eukaryota</taxon>
        <taxon>Fungi</taxon>
        <taxon>Dikarya</taxon>
        <taxon>Basidiomycota</taxon>
        <taxon>Agaricomycotina</taxon>
        <taxon>Agaricomycetes</taxon>
        <taxon>Agaricomycetidae</taxon>
        <taxon>Boletales</taxon>
        <taxon>Suillineae</taxon>
        <taxon>Suillaceae</taxon>
        <taxon>Suillus</taxon>
    </lineage>
</organism>
<proteinExistence type="inferred from homology"/>
<dbReference type="Pfam" id="PF00135">
    <property type="entry name" value="COesterase"/>
    <property type="match status" value="1"/>
</dbReference>
<dbReference type="PROSITE" id="PS00122">
    <property type="entry name" value="CARBOXYLESTERASE_B_1"/>
    <property type="match status" value="1"/>
</dbReference>
<dbReference type="SUPFAM" id="SSF53474">
    <property type="entry name" value="alpha/beta-Hydrolases"/>
    <property type="match status" value="1"/>
</dbReference>
<dbReference type="InterPro" id="IPR019826">
    <property type="entry name" value="Carboxylesterase_B_AS"/>
</dbReference>
<evidence type="ECO:0000259" key="4">
    <source>
        <dbReference type="Pfam" id="PF00135"/>
    </source>
</evidence>
<feature type="domain" description="Carboxylesterase type B" evidence="4">
    <location>
        <begin position="19"/>
        <end position="463"/>
    </location>
</feature>
<dbReference type="Gene3D" id="3.40.50.1820">
    <property type="entry name" value="alpha/beta hydrolase"/>
    <property type="match status" value="1"/>
</dbReference>
<dbReference type="ESTHER" id="9homo-a0a0d0av85">
    <property type="family name" value="Fungal_carboxylesterase_lipase"/>
</dbReference>
<dbReference type="HOGENOM" id="CLU_006586_17_2_1"/>
<evidence type="ECO:0000313" key="5">
    <source>
        <dbReference type="EMBL" id="KIK45561.1"/>
    </source>
</evidence>
<dbReference type="EC" id="3.1.1.-" evidence="3"/>
<gene>
    <name evidence="5" type="ORF">CY34DRAFT_77846</name>
</gene>
<dbReference type="GO" id="GO:0016787">
    <property type="term" value="F:hydrolase activity"/>
    <property type="evidence" value="ECO:0007669"/>
    <property type="project" value="UniProtKB-KW"/>
</dbReference>
<dbReference type="PANTHER" id="PTHR43142:SF1">
    <property type="entry name" value="CARBOXYLIC ESTER HYDROLASE"/>
    <property type="match status" value="1"/>
</dbReference>
<dbReference type="FunCoup" id="A0A0D0AV85">
    <property type="interactions" value="2"/>
</dbReference>
<dbReference type="PANTHER" id="PTHR43142">
    <property type="entry name" value="CARBOXYLIC ESTER HYDROLASE"/>
    <property type="match status" value="1"/>
</dbReference>
<keyword evidence="6" id="KW-1185">Reference proteome</keyword>
<dbReference type="OrthoDB" id="6846267at2759"/>
<accession>A0A0D0AV85</accession>
<dbReference type="AlphaFoldDB" id="A0A0D0AV85"/>
<dbReference type="InterPro" id="IPR002018">
    <property type="entry name" value="CarbesteraseB"/>
</dbReference>
<dbReference type="EMBL" id="KN835171">
    <property type="protein sequence ID" value="KIK45561.1"/>
    <property type="molecule type" value="Genomic_DNA"/>
</dbReference>
<dbReference type="InParanoid" id="A0A0D0AV85"/>
<reference evidence="6" key="2">
    <citation type="submission" date="2015-01" db="EMBL/GenBank/DDBJ databases">
        <title>Evolutionary Origins and Diversification of the Mycorrhizal Mutualists.</title>
        <authorList>
            <consortium name="DOE Joint Genome Institute"/>
            <consortium name="Mycorrhizal Genomics Consortium"/>
            <person name="Kohler A."/>
            <person name="Kuo A."/>
            <person name="Nagy L.G."/>
            <person name="Floudas D."/>
            <person name="Copeland A."/>
            <person name="Barry K.W."/>
            <person name="Cichocki N."/>
            <person name="Veneault-Fourrey C."/>
            <person name="LaButti K."/>
            <person name="Lindquist E.A."/>
            <person name="Lipzen A."/>
            <person name="Lundell T."/>
            <person name="Morin E."/>
            <person name="Murat C."/>
            <person name="Riley R."/>
            <person name="Ohm R."/>
            <person name="Sun H."/>
            <person name="Tunlid A."/>
            <person name="Henrissat B."/>
            <person name="Grigoriev I.V."/>
            <person name="Hibbett D.S."/>
            <person name="Martin F."/>
        </authorList>
    </citation>
    <scope>NUCLEOTIDE SEQUENCE [LARGE SCALE GENOMIC DNA]</scope>
    <source>
        <strain evidence="6">UH-Slu-Lm8-n1</strain>
    </source>
</reference>
<evidence type="ECO:0000256" key="3">
    <source>
        <dbReference type="RuleBase" id="RU361235"/>
    </source>
</evidence>
<evidence type="ECO:0000256" key="1">
    <source>
        <dbReference type="ARBA" id="ARBA00005964"/>
    </source>
</evidence>
<protein>
    <recommendedName>
        <fullName evidence="3">Carboxylic ester hydrolase</fullName>
        <ecNumber evidence="3">3.1.1.-</ecNumber>
    </recommendedName>
</protein>
<dbReference type="STRING" id="930992.A0A0D0AV85"/>
<comment type="similarity">
    <text evidence="1 3">Belongs to the type-B carboxylesterase/lipase family.</text>
</comment>
<keyword evidence="2 3" id="KW-0378">Hydrolase</keyword>